<comment type="similarity">
    <text evidence="7 8">Belongs to the peptidase S16 family.</text>
</comment>
<reference evidence="13" key="1">
    <citation type="submission" date="2021-01" db="EMBL/GenBank/DDBJ databases">
        <authorList>
            <person name="Corre E."/>
            <person name="Pelletier E."/>
            <person name="Niang G."/>
            <person name="Scheremetjew M."/>
            <person name="Finn R."/>
            <person name="Kale V."/>
            <person name="Holt S."/>
            <person name="Cochrane G."/>
            <person name="Meng A."/>
            <person name="Brown T."/>
            <person name="Cohen L."/>
        </authorList>
    </citation>
    <scope>NUCLEOTIDE SEQUENCE</scope>
    <source>
        <strain evidence="13">CCMP3105</strain>
    </source>
</reference>
<evidence type="ECO:0000256" key="1">
    <source>
        <dbReference type="ARBA" id="ARBA00022670"/>
    </source>
</evidence>
<dbReference type="PANTHER" id="PTHR43718">
    <property type="entry name" value="LON PROTEASE"/>
    <property type="match status" value="1"/>
</dbReference>
<dbReference type="GO" id="GO:0016887">
    <property type="term" value="F:ATP hydrolysis activity"/>
    <property type="evidence" value="ECO:0007669"/>
    <property type="project" value="InterPro"/>
</dbReference>
<organism evidence="13">
    <name type="scientific">Alexandrium monilatum</name>
    <dbReference type="NCBI Taxonomy" id="311494"/>
    <lineage>
        <taxon>Eukaryota</taxon>
        <taxon>Sar</taxon>
        <taxon>Alveolata</taxon>
        <taxon>Dinophyceae</taxon>
        <taxon>Gonyaulacales</taxon>
        <taxon>Pyrocystaceae</taxon>
        <taxon>Alexandrium</taxon>
    </lineage>
</organism>
<keyword evidence="1 7" id="KW-0645">Protease</keyword>
<dbReference type="Pfam" id="PF02190">
    <property type="entry name" value="LON_substr_bdg"/>
    <property type="match status" value="1"/>
</dbReference>
<dbReference type="GO" id="GO:0004176">
    <property type="term" value="F:ATP-dependent peptidase activity"/>
    <property type="evidence" value="ECO:0007669"/>
    <property type="project" value="UniProtKB-UniRule"/>
</dbReference>
<accession>A0A7S4Q027</accession>
<dbReference type="Pfam" id="PF05362">
    <property type="entry name" value="Lon_C"/>
    <property type="match status" value="2"/>
</dbReference>
<keyword evidence="4 7" id="KW-0720">Serine protease</keyword>
<dbReference type="FunFam" id="1.20.5.5270:FF:000001">
    <property type="entry name" value="Lon protease homolog, mitochondrial"/>
    <property type="match status" value="1"/>
</dbReference>
<dbReference type="InterPro" id="IPR003593">
    <property type="entry name" value="AAA+_ATPase"/>
</dbReference>
<dbReference type="Gene3D" id="1.20.58.1480">
    <property type="match status" value="1"/>
</dbReference>
<feature type="region of interest" description="Disordered" evidence="10">
    <location>
        <begin position="966"/>
        <end position="1035"/>
    </location>
</feature>
<dbReference type="SUPFAM" id="SSF88697">
    <property type="entry name" value="PUA domain-like"/>
    <property type="match status" value="1"/>
</dbReference>
<evidence type="ECO:0000256" key="9">
    <source>
        <dbReference type="RuleBase" id="RU000592"/>
    </source>
</evidence>
<dbReference type="GO" id="GO:0003697">
    <property type="term" value="F:single-stranded DNA binding"/>
    <property type="evidence" value="ECO:0007669"/>
    <property type="project" value="TreeGrafter"/>
</dbReference>
<evidence type="ECO:0000259" key="11">
    <source>
        <dbReference type="PROSITE" id="PS51786"/>
    </source>
</evidence>
<feature type="compositionally biased region" description="Gly residues" evidence="10">
    <location>
        <begin position="801"/>
        <end position="810"/>
    </location>
</feature>
<feature type="compositionally biased region" description="Low complexity" evidence="10">
    <location>
        <begin position="788"/>
        <end position="800"/>
    </location>
</feature>
<dbReference type="SUPFAM" id="SSF54211">
    <property type="entry name" value="Ribosomal protein S5 domain 2-like"/>
    <property type="match status" value="1"/>
</dbReference>
<dbReference type="GO" id="GO:0006515">
    <property type="term" value="P:protein quality control for misfolded or incompletely synthesized proteins"/>
    <property type="evidence" value="ECO:0007669"/>
    <property type="project" value="TreeGrafter"/>
</dbReference>
<dbReference type="GO" id="GO:0007005">
    <property type="term" value="P:mitochondrion organization"/>
    <property type="evidence" value="ECO:0007669"/>
    <property type="project" value="TreeGrafter"/>
</dbReference>
<evidence type="ECO:0000256" key="2">
    <source>
        <dbReference type="ARBA" id="ARBA00022741"/>
    </source>
</evidence>
<feature type="domain" description="Lon proteolytic" evidence="11">
    <location>
        <begin position="748"/>
        <end position="961"/>
    </location>
</feature>
<dbReference type="SMART" id="SM00464">
    <property type="entry name" value="LON"/>
    <property type="match status" value="1"/>
</dbReference>
<evidence type="ECO:0000256" key="4">
    <source>
        <dbReference type="ARBA" id="ARBA00022825"/>
    </source>
</evidence>
<comment type="catalytic activity">
    <reaction evidence="6">
        <text>Hydrolysis of proteins in presence of ATP.</text>
        <dbReference type="EC" id="3.4.21.53"/>
    </reaction>
</comment>
<dbReference type="InterPro" id="IPR054594">
    <property type="entry name" value="Lon_lid"/>
</dbReference>
<dbReference type="EC" id="3.4.21.-" evidence="9"/>
<dbReference type="GO" id="GO:0005759">
    <property type="term" value="C:mitochondrial matrix"/>
    <property type="evidence" value="ECO:0007669"/>
    <property type="project" value="TreeGrafter"/>
</dbReference>
<evidence type="ECO:0000259" key="12">
    <source>
        <dbReference type="PROSITE" id="PS51787"/>
    </source>
</evidence>
<keyword evidence="5 8" id="KW-0067">ATP-binding</keyword>
<dbReference type="GO" id="GO:0004252">
    <property type="term" value="F:serine-type endopeptidase activity"/>
    <property type="evidence" value="ECO:0007669"/>
    <property type="project" value="UniProtKB-UniRule"/>
</dbReference>
<dbReference type="PROSITE" id="PS51786">
    <property type="entry name" value="LON_PROTEOLYTIC"/>
    <property type="match status" value="1"/>
</dbReference>
<feature type="domain" description="Lon N-terminal" evidence="12">
    <location>
        <begin position="117"/>
        <end position="355"/>
    </location>
</feature>
<dbReference type="GO" id="GO:0051131">
    <property type="term" value="P:chaperone-mediated protein complex assembly"/>
    <property type="evidence" value="ECO:0007669"/>
    <property type="project" value="TreeGrafter"/>
</dbReference>
<dbReference type="InterPro" id="IPR027065">
    <property type="entry name" value="Lon_Prtase"/>
</dbReference>
<dbReference type="InterPro" id="IPR003111">
    <property type="entry name" value="Lon_prtase_N"/>
</dbReference>
<dbReference type="PRINTS" id="PR00830">
    <property type="entry name" value="ENDOLAPTASE"/>
</dbReference>
<name>A0A7S4Q027_9DINO</name>
<dbReference type="Gene3D" id="3.30.230.10">
    <property type="match status" value="1"/>
</dbReference>
<evidence type="ECO:0000256" key="8">
    <source>
        <dbReference type="RuleBase" id="RU000591"/>
    </source>
</evidence>
<evidence type="ECO:0000313" key="13">
    <source>
        <dbReference type="EMBL" id="CAE4567892.1"/>
    </source>
</evidence>
<dbReference type="Pfam" id="PF22667">
    <property type="entry name" value="Lon_lid"/>
    <property type="match status" value="1"/>
</dbReference>
<dbReference type="AlphaFoldDB" id="A0A7S4Q027"/>
<proteinExistence type="inferred from homology"/>
<dbReference type="PANTHER" id="PTHR43718:SF2">
    <property type="entry name" value="LON PROTEASE HOMOLOG, MITOCHONDRIAL"/>
    <property type="match status" value="1"/>
</dbReference>
<dbReference type="PROSITE" id="PS01046">
    <property type="entry name" value="LON_SER"/>
    <property type="match status" value="1"/>
</dbReference>
<dbReference type="InterPro" id="IPR020568">
    <property type="entry name" value="Ribosomal_Su5_D2-typ_SF"/>
</dbReference>
<dbReference type="InterPro" id="IPR008269">
    <property type="entry name" value="Lon_proteolytic"/>
</dbReference>
<dbReference type="InterPro" id="IPR014721">
    <property type="entry name" value="Ribsml_uS5_D2-typ_fold_subgr"/>
</dbReference>
<sequence length="1035" mass="111782">MSLRAVRAAVRGPLRVCSVRWLEGSAARMVAQPWRLAMVSSRHFAGRSSRGGPGERGPSKELVEEERSEQGTAAGSSGDAPAGAATSEGAATGSVAGAAAVEPGVGGSGPGGATPALFALPLYRKPAFPGFYQIVQVSEQDVLDFLFNLRKSGQGEYLGGFMTTELPSKVAESDPEPVSGMGSGAGGSGTPTQAQGLRRDAGRVACVSELEEVGTVLQVINLTQYPNISGGQVVVMPRRRVRRTRVVSAPSPNVALAAVGVEYLNEPEVPQGDENVKALHLEVIATMKELLKTSFLYKEQFEQVIRFYDLDHPLKLADLVAGMSLAQRQELQAVLTEDQIVDRLRKVLTIVKKDLEFARLQSHVKSQVEEKVTKEQRRLMLMEQMKQISKELGIEKDEKGSLIQQFRDAIKDKTLPEEANKVIEHELQKLGTIEPSSSEFNVCRTYLEWLTVLPWGHCTEENKDIQKAEGILNEDHYGLEDVKERILEHIAVSFLKESVQGKIMCLVGPPGVGKTSVGKSIARALDRKFYRFSVGGMHDVAEIRGHRRTYVGAMPGKLIQCLKITQSSNPVVLIDEIDKLGRDYRGDPSSALLEILDPEQNSAFRDHYLDVPVDLSRVLFVCTANVTDTIPGPLLDRMEVIRIAGYVFEEKVAIANQYLIPQTEEQSGIGSDRLELREEALHKMITDYAREAGVRHLRKLLEKVSRKVALKLVRKPDEEQSKAEINLENLTLYIGQPLHLSDRLFAKGTPPGVVMGLAWTAMGGASLFVEARGRLPRGRGSVLDTSDDAASGSDTTASSGDGAGGGGGTGSMQVTGQLGSVMNESSSVSLTYARLFMRELDPSNNYLDDARIHLNVPEGAVPKDGPSAGVTMASALVSLAMNKSIKADLAMTGELTLTGKVLKVGGIKEKVIAARREGIQTLLLPRQNEADYTELKEYLRAGLTAHFVDHYDDVYRLAFDESEVNPLPGPPRGLPVVSVTTPLAPQPGEAPTPLGLPTVRSGDAGEAGAEADDAQVPQVDIPSAPTRGPEPATAG</sequence>
<evidence type="ECO:0000256" key="10">
    <source>
        <dbReference type="SAM" id="MobiDB-lite"/>
    </source>
</evidence>
<keyword evidence="3 7" id="KW-0378">Hydrolase</keyword>
<feature type="region of interest" description="Disordered" evidence="10">
    <location>
        <begin position="778"/>
        <end position="815"/>
    </location>
</feature>
<evidence type="ECO:0000256" key="6">
    <source>
        <dbReference type="ARBA" id="ARBA00050665"/>
    </source>
</evidence>
<dbReference type="SMART" id="SM00382">
    <property type="entry name" value="AAA"/>
    <property type="match status" value="1"/>
</dbReference>
<feature type="compositionally biased region" description="Low complexity" evidence="10">
    <location>
        <begin position="71"/>
        <end position="89"/>
    </location>
</feature>
<dbReference type="InterPro" id="IPR003959">
    <property type="entry name" value="ATPase_AAA_core"/>
</dbReference>
<evidence type="ECO:0000256" key="7">
    <source>
        <dbReference type="PROSITE-ProRule" id="PRU01122"/>
    </source>
</evidence>
<dbReference type="Gene3D" id="1.10.8.60">
    <property type="match status" value="1"/>
</dbReference>
<dbReference type="Pfam" id="PF00004">
    <property type="entry name" value="AAA"/>
    <property type="match status" value="1"/>
</dbReference>
<dbReference type="InterPro" id="IPR015947">
    <property type="entry name" value="PUA-like_sf"/>
</dbReference>
<evidence type="ECO:0000256" key="3">
    <source>
        <dbReference type="ARBA" id="ARBA00022801"/>
    </source>
</evidence>
<protein>
    <recommendedName>
        <fullName evidence="9">Lon protease homolog</fullName>
        <ecNumber evidence="9">3.4.21.-</ecNumber>
    </recommendedName>
</protein>
<dbReference type="SUPFAM" id="SSF52540">
    <property type="entry name" value="P-loop containing nucleoside triphosphate hydrolases"/>
    <property type="match status" value="1"/>
</dbReference>
<feature type="region of interest" description="Disordered" evidence="10">
    <location>
        <begin position="44"/>
        <end position="89"/>
    </location>
</feature>
<dbReference type="InterPro" id="IPR027417">
    <property type="entry name" value="P-loop_NTPase"/>
</dbReference>
<evidence type="ECO:0000256" key="5">
    <source>
        <dbReference type="ARBA" id="ARBA00022840"/>
    </source>
</evidence>
<dbReference type="NCBIfam" id="TIGR00763">
    <property type="entry name" value="lon"/>
    <property type="match status" value="1"/>
</dbReference>
<feature type="region of interest" description="Disordered" evidence="10">
    <location>
        <begin position="170"/>
        <end position="196"/>
    </location>
</feature>
<dbReference type="PROSITE" id="PS51787">
    <property type="entry name" value="LON_N"/>
    <property type="match status" value="1"/>
</dbReference>
<dbReference type="FunFam" id="3.40.50.300:FF:000021">
    <property type="entry name" value="Lon protease homolog"/>
    <property type="match status" value="1"/>
</dbReference>
<gene>
    <name evidence="13" type="ORF">AMON00008_LOCUS7511</name>
</gene>
<feature type="active site" evidence="7">
    <location>
        <position position="910"/>
    </location>
</feature>
<dbReference type="Gene3D" id="3.40.50.300">
    <property type="entry name" value="P-loop containing nucleotide triphosphate hydrolases"/>
    <property type="match status" value="1"/>
</dbReference>
<dbReference type="CDD" id="cd19500">
    <property type="entry name" value="RecA-like_Lon"/>
    <property type="match status" value="1"/>
</dbReference>
<feature type="active site" evidence="7">
    <location>
        <position position="867"/>
    </location>
</feature>
<dbReference type="Gene3D" id="1.20.5.5270">
    <property type="match status" value="1"/>
</dbReference>
<keyword evidence="2 8" id="KW-0547">Nucleotide-binding</keyword>
<dbReference type="GO" id="GO:0005524">
    <property type="term" value="F:ATP binding"/>
    <property type="evidence" value="ECO:0007669"/>
    <property type="project" value="UniProtKB-KW"/>
</dbReference>
<dbReference type="InterPro" id="IPR004815">
    <property type="entry name" value="Lon_bac/euk-typ"/>
</dbReference>
<dbReference type="InterPro" id="IPR008268">
    <property type="entry name" value="Peptidase_S16_AS"/>
</dbReference>
<dbReference type="EMBL" id="HBNR01011634">
    <property type="protein sequence ID" value="CAE4567892.1"/>
    <property type="molecule type" value="Transcribed_RNA"/>
</dbReference>